<evidence type="ECO:0008006" key="5">
    <source>
        <dbReference type="Google" id="ProtNLM"/>
    </source>
</evidence>
<name>A0A9E8ZII5_9CYAN</name>
<dbReference type="EMBL" id="CP113797">
    <property type="protein sequence ID" value="WAL62322.1"/>
    <property type="molecule type" value="Genomic_DNA"/>
</dbReference>
<feature type="region of interest" description="Disordered" evidence="1">
    <location>
        <begin position="31"/>
        <end position="69"/>
    </location>
</feature>
<evidence type="ECO:0000313" key="4">
    <source>
        <dbReference type="Proteomes" id="UP001163152"/>
    </source>
</evidence>
<feature type="chain" id="PRO_5039197254" description="DUF4398 domain-containing protein" evidence="2">
    <location>
        <begin position="27"/>
        <end position="253"/>
    </location>
</feature>
<gene>
    <name evidence="3" type="ORF">OXH18_10125</name>
</gene>
<evidence type="ECO:0000256" key="1">
    <source>
        <dbReference type="SAM" id="MobiDB-lite"/>
    </source>
</evidence>
<feature type="compositionally biased region" description="Polar residues" evidence="1">
    <location>
        <begin position="31"/>
        <end position="41"/>
    </location>
</feature>
<keyword evidence="2" id="KW-0732">Signal</keyword>
<evidence type="ECO:0000313" key="3">
    <source>
        <dbReference type="EMBL" id="WAL62322.1"/>
    </source>
</evidence>
<reference evidence="3" key="1">
    <citation type="submission" date="2022-12" db="EMBL/GenBank/DDBJ databases">
        <title>Polyphasic identification of a Novel Hot-Spring Cyanobacterium Ocullathermofonsia sinensis gen nov. sp. nov. and Genomic Insights on its Adaptations to the Thermal Habitat.</title>
        <authorList>
            <person name="Daroch M."/>
            <person name="Tang J."/>
            <person name="Jiang Y."/>
        </authorList>
    </citation>
    <scope>NUCLEOTIDE SEQUENCE</scope>
    <source>
        <strain evidence="3">PKUAC-SCTA174</strain>
    </source>
</reference>
<dbReference type="RefSeq" id="WP_268612600.1">
    <property type="nucleotide sequence ID" value="NZ_CP113797.1"/>
</dbReference>
<accession>A0A9E8ZII5</accession>
<keyword evidence="4" id="KW-1185">Reference proteome</keyword>
<feature type="signal peptide" evidence="2">
    <location>
        <begin position="1"/>
        <end position="26"/>
    </location>
</feature>
<sequence>MNMFKHSNLKTWTITTLVLLATPAVAIALNSEPSSQRSPHSGNHLLAQTPRRQPSVTPPSLEVQPGRPSPAQFFDARQAEKANREIRKAQEKAFSVQFLADQISSPDGADVAMIAADILQQAEASYRSGQFFRAEREAKAAKDTYEAASSLYEAELGYVMGRRGPSGPSRSYYEAPYRAQERIARAQAEMEYYRSNSPMVSNLIQRAIDLASSTTQAQAQPISAYNFSELARSRAADHLARAAVHLMEADRGF</sequence>
<dbReference type="KEGG" id="tsin:OXH18_10125"/>
<proteinExistence type="predicted"/>
<organism evidence="3 4">
    <name type="scientific">Thermocoleostomius sinensis A174</name>
    <dbReference type="NCBI Taxonomy" id="2016057"/>
    <lineage>
        <taxon>Bacteria</taxon>
        <taxon>Bacillati</taxon>
        <taxon>Cyanobacteriota</taxon>
        <taxon>Cyanophyceae</taxon>
        <taxon>Oculatellales</taxon>
        <taxon>Oculatellaceae</taxon>
        <taxon>Thermocoleostomius</taxon>
    </lineage>
</organism>
<evidence type="ECO:0000256" key="2">
    <source>
        <dbReference type="SAM" id="SignalP"/>
    </source>
</evidence>
<dbReference type="AlphaFoldDB" id="A0A9E8ZII5"/>
<protein>
    <recommendedName>
        <fullName evidence="5">DUF4398 domain-containing protein</fullName>
    </recommendedName>
</protein>
<dbReference type="Proteomes" id="UP001163152">
    <property type="component" value="Chromosome"/>
</dbReference>